<dbReference type="EMBL" id="CP107551">
    <property type="protein sequence ID" value="UYP17388.1"/>
    <property type="molecule type" value="Genomic_DNA"/>
</dbReference>
<dbReference type="Proteomes" id="UP001156484">
    <property type="component" value="Chromosome"/>
</dbReference>
<keyword evidence="2" id="KW-1185">Reference proteome</keyword>
<evidence type="ECO:0000313" key="1">
    <source>
        <dbReference type="EMBL" id="UYP17388.1"/>
    </source>
</evidence>
<proteinExistence type="predicted"/>
<organism evidence="1 2">
    <name type="scientific">Rhodococcus sacchari</name>
    <dbReference type="NCBI Taxonomy" id="2962047"/>
    <lineage>
        <taxon>Bacteria</taxon>
        <taxon>Bacillati</taxon>
        <taxon>Actinomycetota</taxon>
        <taxon>Actinomycetes</taxon>
        <taxon>Mycobacteriales</taxon>
        <taxon>Nocardiaceae</taxon>
        <taxon>Rhodococcus</taxon>
    </lineage>
</organism>
<accession>A0ACD4DBP4</accession>
<gene>
    <name evidence="1" type="ORF">OED52_11785</name>
</gene>
<evidence type="ECO:0000313" key="2">
    <source>
        <dbReference type="Proteomes" id="UP001156484"/>
    </source>
</evidence>
<reference evidence="1" key="1">
    <citation type="submission" date="2022-10" db="EMBL/GenBank/DDBJ databases">
        <title>Rhodococcus ferula Z13 complete genome.</title>
        <authorList>
            <person name="Long X."/>
            <person name="Zang M."/>
        </authorList>
    </citation>
    <scope>NUCLEOTIDE SEQUENCE</scope>
    <source>
        <strain evidence="1">Z13</strain>
    </source>
</reference>
<name>A0ACD4DBP4_9NOCA</name>
<sequence length="235" mass="23994">MTTEPQPVPGDARAGRRPTVVAAGLLVVAAAMLWGSSRMTWVEAVSSDGLGVDRVLALVGGQWAAALTPLALALLAAVAAVFAVRGIALRVVAVAVAAVAVAAGIPAVQLLASGADPESVARIAELPDRAEVTAVDVSAAPALLALLGTLVALVAAVAVWRTPREKAGLSSRYDAPAARREAATRRDDSDEPVTERVLWDALDAGEDPTVDPHDPAENGDDEGEPGESGTRRRPS</sequence>
<protein>
    <submittedName>
        <fullName evidence="1">TIGR02234 family membrane protein</fullName>
    </submittedName>
</protein>